<keyword evidence="1" id="KW-0175">Coiled coil</keyword>
<dbReference type="AlphaFoldDB" id="A0AAD7HUD7"/>
<keyword evidence="4" id="KW-1185">Reference proteome</keyword>
<proteinExistence type="predicted"/>
<feature type="domain" description="CHAT" evidence="2">
    <location>
        <begin position="1042"/>
        <end position="1163"/>
    </location>
</feature>
<dbReference type="Pfam" id="PF12770">
    <property type="entry name" value="CHAT"/>
    <property type="match status" value="1"/>
</dbReference>
<evidence type="ECO:0000313" key="4">
    <source>
        <dbReference type="Proteomes" id="UP001215280"/>
    </source>
</evidence>
<organism evidence="3 4">
    <name type="scientific">Mycena maculata</name>
    <dbReference type="NCBI Taxonomy" id="230809"/>
    <lineage>
        <taxon>Eukaryota</taxon>
        <taxon>Fungi</taxon>
        <taxon>Dikarya</taxon>
        <taxon>Basidiomycota</taxon>
        <taxon>Agaricomycotina</taxon>
        <taxon>Agaricomycetes</taxon>
        <taxon>Agaricomycetidae</taxon>
        <taxon>Agaricales</taxon>
        <taxon>Marasmiineae</taxon>
        <taxon>Mycenaceae</taxon>
        <taxon>Mycena</taxon>
    </lineage>
</organism>
<evidence type="ECO:0000313" key="3">
    <source>
        <dbReference type="EMBL" id="KAJ7728601.1"/>
    </source>
</evidence>
<comment type="caution">
    <text evidence="3">The sequence shown here is derived from an EMBL/GenBank/DDBJ whole genome shotgun (WGS) entry which is preliminary data.</text>
</comment>
<name>A0AAD7HUD7_9AGAR</name>
<feature type="coiled-coil region" evidence="1">
    <location>
        <begin position="164"/>
        <end position="212"/>
    </location>
</feature>
<dbReference type="Proteomes" id="UP001215280">
    <property type="component" value="Unassembled WGS sequence"/>
</dbReference>
<gene>
    <name evidence="3" type="ORF">DFH07DRAFT_998864</name>
</gene>
<sequence length="1164" mass="128634">MNSSERVSDLEPNMVILNEVQKPRTMTTEGNTDVIRKHQDTADMVPPSEDPNLGEVFERLAVSFRNRYIALGDPQDLEAALENGQMAMAHTPEGRPSLPMRLQILALLFWDQYRRSGNLPDLEVALDTAQAAFVHTPEGHPGLPLLLQLLGMSLADRYEKSGNLQDLEAALENKQASLAQIHEGNPNLPAWLQNLAVNLEDLQAALRNELAAVAHTPEGDPERPTRLQNLALSFSNQYRRFGNLEDLEAALKNNQAAIALTPEGHPDLPWQLQSLSMSIGDRYRRFGNPQDLHTAIMLGQAGVARTPVHHPDASSQLDSLAVSFAERYQVLGNLQDLQAALMCHHAAVAQTPYGHPYLPQHLQSFAVSLTVRYQRLGNIQDLEAALENGQTAVALTPEGHPDLPGRLNCLAMSFTLRYQRLGNLEDLEEALENDQAAVAHTPGGHSELPARLHNLAVSFTNRYSRSGNLQDLEAAITNAHAALAQMPEGHTDLPMLLQHLAVSFHCQYEKSGNLQDLEAALENSKADVGHTPEGHPDVPARLHDLAVIFTARYQRLGNLQDLEAALVNDHMAVAHTPKDHPDHPIWLQHLAVSLTHQYQRSGNLQDLEAVLDINHKAVIYTPEDHPDLPGRLQRWAMSLTARYQKCGDLQDLNNALSTYRASFKNTPFMNTPSNPVKSWEATLLWASLAKSHQAHRPGLILEAYSAAFHLLPDILWIGTSISGRQDTNRRINVAQATSDVVSACIDLGDLSLAIELLEQGLGTSFQQLLQLKTNLDVLPQQYATELQNLSMELYHGTMENPQKVAAQRHALVIEIRHLPGLENFLLLRPYTDLCHASQQGPIIILNSNPDHCDTIILLNPTSHPLHIRLDVSVASLKAQKSLLKDLIQGRNVRSREIEISRLKGRREGLELGIQGLLDWIWTGVIKPIYMSLEANGVTSGRLWWCPTGEFTALPLHAADTKDQFIHSYTSTLGSLLEARARKHLDQPSVGLVGVTHTGPRRYQELPGVQQEITNITSLVMDKYRLKRLLGEQATNLVDPPKSCLQLYGGNLELETILQMSLPNAEFIFLAACQTAKGDADLVNESFHLGGGFIAAGFQGAIATMWSMCDEDGPIVAESVYAHLFGSGKRPQASDAAKALQLAVRKLRDAGVSYERWVPFIHIGI</sequence>
<dbReference type="Gene3D" id="1.10.150.90">
    <property type="entry name" value="Immunodeficiency lentiviruses, gag gene matrix protein p17"/>
    <property type="match status" value="1"/>
</dbReference>
<dbReference type="PANTHER" id="PTHR19959">
    <property type="entry name" value="KINESIN LIGHT CHAIN"/>
    <property type="match status" value="1"/>
</dbReference>
<dbReference type="Gene3D" id="1.25.40.10">
    <property type="entry name" value="Tetratricopeptide repeat domain"/>
    <property type="match status" value="1"/>
</dbReference>
<dbReference type="Gene3D" id="1.20.120.660">
    <property type="entry name" value="IL-4 antagonist (De novo design) like domain"/>
    <property type="match status" value="2"/>
</dbReference>
<dbReference type="InterPro" id="IPR011990">
    <property type="entry name" value="TPR-like_helical_dom_sf"/>
</dbReference>
<evidence type="ECO:0000256" key="1">
    <source>
        <dbReference type="SAM" id="Coils"/>
    </source>
</evidence>
<dbReference type="EMBL" id="JARJLG010000204">
    <property type="protein sequence ID" value="KAJ7728601.1"/>
    <property type="molecule type" value="Genomic_DNA"/>
</dbReference>
<protein>
    <recommendedName>
        <fullName evidence="2">CHAT domain-containing protein</fullName>
    </recommendedName>
</protein>
<evidence type="ECO:0000259" key="2">
    <source>
        <dbReference type="Pfam" id="PF12770"/>
    </source>
</evidence>
<reference evidence="3" key="1">
    <citation type="submission" date="2023-03" db="EMBL/GenBank/DDBJ databases">
        <title>Massive genome expansion in bonnet fungi (Mycena s.s.) driven by repeated elements and novel gene families across ecological guilds.</title>
        <authorList>
            <consortium name="Lawrence Berkeley National Laboratory"/>
            <person name="Harder C.B."/>
            <person name="Miyauchi S."/>
            <person name="Viragh M."/>
            <person name="Kuo A."/>
            <person name="Thoen E."/>
            <person name="Andreopoulos B."/>
            <person name="Lu D."/>
            <person name="Skrede I."/>
            <person name="Drula E."/>
            <person name="Henrissat B."/>
            <person name="Morin E."/>
            <person name="Kohler A."/>
            <person name="Barry K."/>
            <person name="LaButti K."/>
            <person name="Morin E."/>
            <person name="Salamov A."/>
            <person name="Lipzen A."/>
            <person name="Mereny Z."/>
            <person name="Hegedus B."/>
            <person name="Baldrian P."/>
            <person name="Stursova M."/>
            <person name="Weitz H."/>
            <person name="Taylor A."/>
            <person name="Grigoriev I.V."/>
            <person name="Nagy L.G."/>
            <person name="Martin F."/>
            <person name="Kauserud H."/>
        </authorList>
    </citation>
    <scope>NUCLEOTIDE SEQUENCE</scope>
    <source>
        <strain evidence="3">CBHHK188m</strain>
    </source>
</reference>
<accession>A0AAD7HUD7</accession>
<dbReference type="PANTHER" id="PTHR19959:SF119">
    <property type="entry name" value="FUNGAL LIPASE-LIKE DOMAIN-CONTAINING PROTEIN"/>
    <property type="match status" value="1"/>
</dbReference>
<dbReference type="InterPro" id="IPR012344">
    <property type="entry name" value="Matrix_HIV/RSV_N"/>
</dbReference>
<dbReference type="InterPro" id="IPR024983">
    <property type="entry name" value="CHAT_dom"/>
</dbReference>